<name>A0A258DCF0_CAUVI</name>
<dbReference type="EMBL" id="NCDQ01000027">
    <property type="protein sequence ID" value="OYX05645.1"/>
    <property type="molecule type" value="Genomic_DNA"/>
</dbReference>
<dbReference type="InterPro" id="IPR011009">
    <property type="entry name" value="Kinase-like_dom_sf"/>
</dbReference>
<dbReference type="NCBIfam" id="NF045698">
    <property type="entry name" value="MurGlcNAcKinAmgK"/>
    <property type="match status" value="1"/>
</dbReference>
<dbReference type="SUPFAM" id="SSF56112">
    <property type="entry name" value="Protein kinase-like (PK-like)"/>
    <property type="match status" value="1"/>
</dbReference>
<dbReference type="AlphaFoldDB" id="A0A258DCF0"/>
<dbReference type="Gene3D" id="3.90.1200.10">
    <property type="match status" value="1"/>
</dbReference>
<keyword evidence="2" id="KW-0808">Transferase</keyword>
<sequence length="364" mass="39913">MILSSEREAAKAAFLSANGFGDVRRESLGGDASTRAYERLHRGDGQSFIFMDQPPSVETAPCPPDASPAERAALGYNALARLAAGRVDAFVACAGWLNAQGLSAPKVLAADPAAGLAVLEDLGDDLYARLIETGTDEAPLYDAAIDGLLAIHAAPTPKILGYDGSTWPLLTYDDLALKTAHDIFVEWQPKFRDIAFDDAALAEWEAIWAPIRAKGEAGATVFCHRDYHAENLIWLPQRDGAARVGMLDFQDAVLAHPAWDLSMLLHDARRTVSPEREAICLDRYLAARPDLDRTAFLADYHALGALNIIRILGIFARLVTRDGKPRYADFIPRLWVYLDVCFADTALADLKAWFDCYVPVETRR</sequence>
<accession>A0A258DCF0</accession>
<proteinExistence type="predicted"/>
<feature type="domain" description="Aminoglycoside phosphotransferase" evidence="1">
    <location>
        <begin position="27"/>
        <end position="296"/>
    </location>
</feature>
<evidence type="ECO:0000313" key="2">
    <source>
        <dbReference type="EMBL" id="OYX05645.1"/>
    </source>
</evidence>
<evidence type="ECO:0000259" key="1">
    <source>
        <dbReference type="Pfam" id="PF01636"/>
    </source>
</evidence>
<dbReference type="GO" id="GO:0016740">
    <property type="term" value="F:transferase activity"/>
    <property type="evidence" value="ECO:0007669"/>
    <property type="project" value="UniProtKB-KW"/>
</dbReference>
<gene>
    <name evidence="2" type="ORF">B7Z12_02975</name>
</gene>
<protein>
    <submittedName>
        <fullName evidence="2">Aminoglycoside phosphotransferase</fullName>
    </submittedName>
</protein>
<dbReference type="Pfam" id="PF01636">
    <property type="entry name" value="APH"/>
    <property type="match status" value="1"/>
</dbReference>
<evidence type="ECO:0000313" key="3">
    <source>
        <dbReference type="Proteomes" id="UP000215616"/>
    </source>
</evidence>
<organism evidence="2 3">
    <name type="scientific">Caulobacter vibrioides</name>
    <name type="common">Caulobacter crescentus</name>
    <dbReference type="NCBI Taxonomy" id="155892"/>
    <lineage>
        <taxon>Bacteria</taxon>
        <taxon>Pseudomonadati</taxon>
        <taxon>Pseudomonadota</taxon>
        <taxon>Alphaproteobacteria</taxon>
        <taxon>Caulobacterales</taxon>
        <taxon>Caulobacteraceae</taxon>
        <taxon>Caulobacter</taxon>
    </lineage>
</organism>
<dbReference type="Proteomes" id="UP000215616">
    <property type="component" value="Unassembled WGS sequence"/>
</dbReference>
<comment type="caution">
    <text evidence="2">The sequence shown here is derived from an EMBL/GenBank/DDBJ whole genome shotgun (WGS) entry which is preliminary data.</text>
</comment>
<dbReference type="Gene3D" id="3.30.200.20">
    <property type="entry name" value="Phosphorylase Kinase, domain 1"/>
    <property type="match status" value="1"/>
</dbReference>
<dbReference type="InterPro" id="IPR002575">
    <property type="entry name" value="Aminoglycoside_PTrfase"/>
</dbReference>
<reference evidence="2 3" key="1">
    <citation type="submission" date="2017-03" db="EMBL/GenBank/DDBJ databases">
        <title>Lifting the veil on microbial sulfur biogeochemistry in mining wastewaters.</title>
        <authorList>
            <person name="Kantor R.S."/>
            <person name="Colenbrander Nelson T."/>
            <person name="Marshall S."/>
            <person name="Bennett D."/>
            <person name="Apte S."/>
            <person name="Camacho D."/>
            <person name="Thomas B.C."/>
            <person name="Warren L.A."/>
            <person name="Banfield J.F."/>
        </authorList>
    </citation>
    <scope>NUCLEOTIDE SEQUENCE [LARGE SCALE GENOMIC DNA]</scope>
    <source>
        <strain evidence="2">32-67-7</strain>
    </source>
</reference>